<gene>
    <name evidence="2" type="ORF">FNV43_RR05545</name>
</gene>
<accession>A0A8K0HLS4</accession>
<protein>
    <submittedName>
        <fullName evidence="2">Uncharacterized protein</fullName>
    </submittedName>
</protein>
<reference evidence="2" key="1">
    <citation type="submission" date="2020-03" db="EMBL/GenBank/DDBJ databases">
        <title>A high-quality chromosome-level genome assembly of a woody plant with both climbing and erect habits, Rhamnella rubrinervis.</title>
        <authorList>
            <person name="Lu Z."/>
            <person name="Yang Y."/>
            <person name="Zhu X."/>
            <person name="Sun Y."/>
        </authorList>
    </citation>
    <scope>NUCLEOTIDE SEQUENCE</scope>
    <source>
        <strain evidence="2">BYM</strain>
        <tissue evidence="2">Leaf</tissue>
    </source>
</reference>
<dbReference type="AlphaFoldDB" id="A0A8K0HLS4"/>
<feature type="region of interest" description="Disordered" evidence="1">
    <location>
        <begin position="81"/>
        <end position="109"/>
    </location>
</feature>
<name>A0A8K0HLS4_9ROSA</name>
<evidence type="ECO:0000313" key="2">
    <source>
        <dbReference type="EMBL" id="KAF3455097.1"/>
    </source>
</evidence>
<feature type="compositionally biased region" description="Low complexity" evidence="1">
    <location>
        <begin position="89"/>
        <end position="100"/>
    </location>
</feature>
<dbReference type="EMBL" id="VOIH02000002">
    <property type="protein sequence ID" value="KAF3455097.1"/>
    <property type="molecule type" value="Genomic_DNA"/>
</dbReference>
<dbReference type="Proteomes" id="UP000796880">
    <property type="component" value="Unassembled WGS sequence"/>
</dbReference>
<evidence type="ECO:0000256" key="1">
    <source>
        <dbReference type="SAM" id="MobiDB-lite"/>
    </source>
</evidence>
<organism evidence="2 3">
    <name type="scientific">Rhamnella rubrinervis</name>
    <dbReference type="NCBI Taxonomy" id="2594499"/>
    <lineage>
        <taxon>Eukaryota</taxon>
        <taxon>Viridiplantae</taxon>
        <taxon>Streptophyta</taxon>
        <taxon>Embryophyta</taxon>
        <taxon>Tracheophyta</taxon>
        <taxon>Spermatophyta</taxon>
        <taxon>Magnoliopsida</taxon>
        <taxon>eudicotyledons</taxon>
        <taxon>Gunneridae</taxon>
        <taxon>Pentapetalae</taxon>
        <taxon>rosids</taxon>
        <taxon>fabids</taxon>
        <taxon>Rosales</taxon>
        <taxon>Rhamnaceae</taxon>
        <taxon>rhamnoid group</taxon>
        <taxon>Rhamneae</taxon>
        <taxon>Rhamnella</taxon>
    </lineage>
</organism>
<comment type="caution">
    <text evidence="2">The sequence shown here is derived from an EMBL/GenBank/DDBJ whole genome shotgun (WGS) entry which is preliminary data.</text>
</comment>
<proteinExistence type="predicted"/>
<sequence length="109" mass="12108">MIKERLKSICQKYLYALIVDLKGLQKRLTKVRKVESSDISEEAVSQGESTHATIFSSSHSTKTPFLRAFSSKKRILLNKSLVGKDPCHPSQLESPSSSSKEPGDSQNDL</sequence>
<keyword evidence="3" id="KW-1185">Reference proteome</keyword>
<evidence type="ECO:0000313" key="3">
    <source>
        <dbReference type="Proteomes" id="UP000796880"/>
    </source>
</evidence>